<organism evidence="1 2">
    <name type="scientific">Mycobacterium phage Carcharodon</name>
    <dbReference type="NCBI Taxonomy" id="1555233"/>
    <lineage>
        <taxon>Viruses</taxon>
        <taxon>Duplodnaviria</taxon>
        <taxon>Heunggongvirae</taxon>
        <taxon>Uroviricota</taxon>
        <taxon>Caudoviricetes</taxon>
        <taxon>Nclasvirinae</taxon>
        <taxon>Charlievirus</taxon>
        <taxon>Charlievirus Pipsqueaks</taxon>
    </lineage>
</organism>
<proteinExistence type="predicted"/>
<name>A0A097EYL2_9CAUD</name>
<gene>
    <name evidence="1" type="primary">26</name>
    <name evidence="1" type="ORF">PBI_CARCHARODON_26</name>
</gene>
<reference evidence="1 2" key="1">
    <citation type="submission" date="2014-09" db="EMBL/GenBank/DDBJ databases">
        <authorList>
            <person name="Brannan A.J."/>
            <person name="Lewis N."/>
            <person name="Sims A.D."/>
            <person name="Adams M.W."/>
            <person name="Blackwell H.A."/>
            <person name="Coleman M.K."/>
            <person name="Cook S.E."/>
            <person name="Gardner S.T."/>
            <person name="Katliarou V."/>
            <person name="Lyons V.J."/>
            <person name="Mann D.A."/>
            <person name="McCall D.F."/>
            <person name="McCurdy M.C."/>
            <person name="Murdock C.A."/>
            <person name="Phillips E.M."/>
            <person name="Pitts A.K."/>
            <person name="Policard D."/>
            <person name="Prince J.K."/>
            <person name="Threatt D."/>
            <person name="Serrano M.G."/>
            <person name="Buck G."/>
            <person name="Lee V."/>
            <person name="Wang Y."/>
            <person name="Carvalho R."/>
            <person name="Voegtly L."/>
            <person name="Shi R."/>
            <person name="Duckworth R."/>
            <person name="Johnson A."/>
            <person name="Loviza R."/>
            <person name="Walstead R."/>
            <person name="Shah Z."/>
            <person name="Kiflezghi M."/>
            <person name="Wade K."/>
            <person name="Anders K.R."/>
            <person name="Braun M.A."/>
            <person name="Delesalle V.A."/>
            <person name="Hughes L.E."/>
            <person name="Ware V.C."/>
            <person name="Bradley K.W."/>
            <person name="Barker L.P."/>
            <person name="Asai D.J."/>
            <person name="Bowman C.A."/>
            <person name="Russell D.A."/>
            <person name="Pope W.H."/>
            <person name="Jacobs-Sera D."/>
            <person name="Hendrix R.W."/>
            <person name="Hatfull G.F."/>
        </authorList>
    </citation>
    <scope>NUCLEOTIDE SEQUENCE [LARGE SCALE GENOMIC DNA]</scope>
</reference>
<evidence type="ECO:0000313" key="2">
    <source>
        <dbReference type="Proteomes" id="UP000029891"/>
    </source>
</evidence>
<evidence type="ECO:0000313" key="1">
    <source>
        <dbReference type="EMBL" id="AIT14534.1"/>
    </source>
</evidence>
<dbReference type="GeneID" id="26624270"/>
<sequence>MAIRITIHIVPDYDHLETGLWCPHCLKPSGYRLPLKRLSLCGVSDFGTLRKCDDCDASLVD</sequence>
<dbReference type="Proteomes" id="UP000029891">
    <property type="component" value="Segment"/>
</dbReference>
<dbReference type="EMBL" id="KM588359">
    <property type="protein sequence ID" value="AIT14534.1"/>
    <property type="molecule type" value="Genomic_DNA"/>
</dbReference>
<dbReference type="RefSeq" id="YP_009197151.1">
    <property type="nucleotide sequence ID" value="NC_028779.1"/>
</dbReference>
<dbReference type="KEGG" id="vg:26624270"/>
<protein>
    <submittedName>
        <fullName evidence="1">Uncharacterized protein</fullName>
    </submittedName>
</protein>
<accession>A0A097EYL2</accession>